<keyword evidence="2" id="KW-0808">Transferase</keyword>
<gene>
    <name evidence="4" type="ORF">GCM10025876_17760</name>
</gene>
<comment type="caution">
    <text evidence="4">The sequence shown here is derived from an EMBL/GenBank/DDBJ whole genome shotgun (WGS) entry which is preliminary data.</text>
</comment>
<comment type="catalytic activity">
    <reaction evidence="2">
        <text>[(1-&gt;4)-alpha-D-glucosyl](n) + phosphate = [(1-&gt;4)-alpha-D-glucosyl](n-1) + alpha-D-glucose 1-phosphate</text>
        <dbReference type="Rhea" id="RHEA:41732"/>
        <dbReference type="Rhea" id="RHEA-COMP:9584"/>
        <dbReference type="Rhea" id="RHEA-COMP:9586"/>
        <dbReference type="ChEBI" id="CHEBI:15444"/>
        <dbReference type="ChEBI" id="CHEBI:43474"/>
        <dbReference type="ChEBI" id="CHEBI:58601"/>
        <dbReference type="EC" id="2.4.1.1"/>
    </reaction>
</comment>
<proteinExistence type="inferred from homology"/>
<dbReference type="Gene3D" id="3.40.50.2000">
    <property type="entry name" value="Glycogen Phosphorylase B"/>
    <property type="match status" value="1"/>
</dbReference>
<dbReference type="EC" id="2.4.1.1" evidence="2"/>
<comment type="cofactor">
    <cofactor evidence="2">
        <name>pyridoxal 5'-phosphate</name>
        <dbReference type="ChEBI" id="CHEBI:597326"/>
    </cofactor>
</comment>
<evidence type="ECO:0000256" key="3">
    <source>
        <dbReference type="SAM" id="MobiDB-lite"/>
    </source>
</evidence>
<name>A0ABQ6IFR4_9MICO</name>
<dbReference type="Proteomes" id="UP001157125">
    <property type="component" value="Unassembled WGS sequence"/>
</dbReference>
<evidence type="ECO:0000256" key="1">
    <source>
        <dbReference type="ARBA" id="ARBA00006047"/>
    </source>
</evidence>
<feature type="region of interest" description="Disordered" evidence="3">
    <location>
        <begin position="80"/>
        <end position="114"/>
    </location>
</feature>
<organism evidence="4 5">
    <name type="scientific">Demequina litorisediminis</name>
    <dbReference type="NCBI Taxonomy" id="1849022"/>
    <lineage>
        <taxon>Bacteria</taxon>
        <taxon>Bacillati</taxon>
        <taxon>Actinomycetota</taxon>
        <taxon>Actinomycetes</taxon>
        <taxon>Micrococcales</taxon>
        <taxon>Demequinaceae</taxon>
        <taxon>Demequina</taxon>
    </lineage>
</organism>
<dbReference type="SUPFAM" id="SSF53756">
    <property type="entry name" value="UDP-Glycosyltransferase/glycogen phosphorylase"/>
    <property type="match status" value="1"/>
</dbReference>
<feature type="compositionally biased region" description="Basic residues" evidence="3">
    <location>
        <begin position="104"/>
        <end position="114"/>
    </location>
</feature>
<protein>
    <recommendedName>
        <fullName evidence="2">Alpha-1,4 glucan phosphorylase</fullName>
        <ecNumber evidence="2">2.4.1.1</ecNumber>
    </recommendedName>
</protein>
<keyword evidence="5" id="KW-1185">Reference proteome</keyword>
<sequence>MSLYERITTGRLALADVTPRTFVFGAKAAPGYVRAKETIALINHVGATINADASLEGRLKVAFPANYNVTLAEKAHPGIGPVRADLAGGQGGVRNRQHEVRAQRCPHHRHGRRR</sequence>
<evidence type="ECO:0000313" key="5">
    <source>
        <dbReference type="Proteomes" id="UP001157125"/>
    </source>
</evidence>
<comment type="similarity">
    <text evidence="1 2">Belongs to the glycogen phosphorylase family.</text>
</comment>
<comment type="function">
    <text evidence="2">Allosteric enzyme that catalyzes the rate-limiting step in glycogen catabolism, the phosphorolytic cleavage of glycogen to produce glucose-1-phosphate, and plays a central role in maintaining cellular and organismal glucose homeostasis.</text>
</comment>
<keyword evidence="2" id="KW-0328">Glycosyltransferase</keyword>
<accession>A0ABQ6IFR4</accession>
<reference evidence="5" key="1">
    <citation type="journal article" date="2019" name="Int. J. Syst. Evol. Microbiol.">
        <title>The Global Catalogue of Microorganisms (GCM) 10K type strain sequencing project: providing services to taxonomists for standard genome sequencing and annotation.</title>
        <authorList>
            <consortium name="The Broad Institute Genomics Platform"/>
            <consortium name="The Broad Institute Genome Sequencing Center for Infectious Disease"/>
            <person name="Wu L."/>
            <person name="Ma J."/>
        </authorList>
    </citation>
    <scope>NUCLEOTIDE SEQUENCE [LARGE SCALE GENOMIC DNA]</scope>
    <source>
        <strain evidence="5">NBRC 112299</strain>
    </source>
</reference>
<dbReference type="EMBL" id="BSUN01000001">
    <property type="protein sequence ID" value="GMA35572.1"/>
    <property type="molecule type" value="Genomic_DNA"/>
</dbReference>
<dbReference type="InterPro" id="IPR000811">
    <property type="entry name" value="Glyco_trans_35"/>
</dbReference>
<evidence type="ECO:0000256" key="2">
    <source>
        <dbReference type="RuleBase" id="RU000587"/>
    </source>
</evidence>
<dbReference type="Pfam" id="PF00343">
    <property type="entry name" value="Phosphorylase"/>
    <property type="match status" value="1"/>
</dbReference>
<dbReference type="PANTHER" id="PTHR11468:SF3">
    <property type="entry name" value="GLYCOGEN PHOSPHORYLASE, LIVER FORM"/>
    <property type="match status" value="1"/>
</dbReference>
<dbReference type="PANTHER" id="PTHR11468">
    <property type="entry name" value="GLYCOGEN PHOSPHORYLASE"/>
    <property type="match status" value="1"/>
</dbReference>
<evidence type="ECO:0000313" key="4">
    <source>
        <dbReference type="EMBL" id="GMA35572.1"/>
    </source>
</evidence>
<keyword evidence="2" id="KW-0119">Carbohydrate metabolism</keyword>
<keyword evidence="2" id="KW-0663">Pyridoxal phosphate</keyword>